<evidence type="ECO:0000256" key="1">
    <source>
        <dbReference type="ARBA" id="ARBA00009414"/>
    </source>
</evidence>
<dbReference type="InterPro" id="IPR011993">
    <property type="entry name" value="PH-like_dom_sf"/>
</dbReference>
<evidence type="ECO:0000313" key="5">
    <source>
        <dbReference type="Proteomes" id="UP001345219"/>
    </source>
</evidence>
<dbReference type="InterPro" id="IPR004182">
    <property type="entry name" value="GRAM"/>
</dbReference>
<gene>
    <name evidence="4" type="ORF">SAY87_027194</name>
</gene>
<feature type="region of interest" description="Disordered" evidence="2">
    <location>
        <begin position="49"/>
        <end position="95"/>
    </location>
</feature>
<dbReference type="Proteomes" id="UP001345219">
    <property type="component" value="Chromosome 21"/>
</dbReference>
<comment type="caution">
    <text evidence="4">The sequence shown here is derived from an EMBL/GenBank/DDBJ whole genome shotgun (WGS) entry which is preliminary data.</text>
</comment>
<keyword evidence="5" id="KW-1185">Reference proteome</keyword>
<dbReference type="PANTHER" id="PTHR31969">
    <property type="entry name" value="GEM-LIKE PROTEIN 2"/>
    <property type="match status" value="1"/>
</dbReference>
<evidence type="ECO:0000256" key="2">
    <source>
        <dbReference type="SAM" id="MobiDB-lite"/>
    </source>
</evidence>
<feature type="region of interest" description="Disordered" evidence="2">
    <location>
        <begin position="1"/>
        <end position="33"/>
    </location>
</feature>
<dbReference type="CDD" id="cd13222">
    <property type="entry name" value="PH-GRAM_GEM"/>
    <property type="match status" value="1"/>
</dbReference>
<dbReference type="EMBL" id="JAXIOK010000018">
    <property type="protein sequence ID" value="KAK4749745.1"/>
    <property type="molecule type" value="Genomic_DNA"/>
</dbReference>
<dbReference type="SMART" id="SM00568">
    <property type="entry name" value="GRAM"/>
    <property type="match status" value="1"/>
</dbReference>
<reference evidence="4 5" key="1">
    <citation type="journal article" date="2023" name="Hortic Res">
        <title>Pangenome of water caltrop reveals structural variations and asymmetric subgenome divergence after allopolyploidization.</title>
        <authorList>
            <person name="Zhang X."/>
            <person name="Chen Y."/>
            <person name="Wang L."/>
            <person name="Yuan Y."/>
            <person name="Fang M."/>
            <person name="Shi L."/>
            <person name="Lu R."/>
            <person name="Comes H.P."/>
            <person name="Ma Y."/>
            <person name="Chen Y."/>
            <person name="Huang G."/>
            <person name="Zhou Y."/>
            <person name="Zheng Z."/>
            <person name="Qiu Y."/>
        </authorList>
    </citation>
    <scope>NUCLEOTIDE SEQUENCE [LARGE SCALE GENOMIC DNA]</scope>
    <source>
        <tissue evidence="4">Roots</tissue>
    </source>
</reference>
<sequence>MTGGHEGNGVPVGRAGTWVVGTPVEPHAHPGNPQAATWVVREAHSSYQCQYASSNNPDPSASRSVDQSKGAGSNPYVVVSPVPPPPSSVSSGKRPMDKVCDVLNQCGKRFEEASRKAENMADGVWHHLKTGPSVTDAAMARLTRGTKVLTEGGHEKLFQRTFPTHQGEKLSKAYACYLSTTSGPVIGTLYLSTKKLAFCSDNPLCSYTPSGLQEWIYYKVVVPLDQLGAVSPSANRTNPSEKYIQIIAMDGHEFWFMGFISYDKALKNIKEAFQRSHSH</sequence>
<evidence type="ECO:0000259" key="3">
    <source>
        <dbReference type="SMART" id="SM00568"/>
    </source>
</evidence>
<organism evidence="4 5">
    <name type="scientific">Trapa incisa</name>
    <dbReference type="NCBI Taxonomy" id="236973"/>
    <lineage>
        <taxon>Eukaryota</taxon>
        <taxon>Viridiplantae</taxon>
        <taxon>Streptophyta</taxon>
        <taxon>Embryophyta</taxon>
        <taxon>Tracheophyta</taxon>
        <taxon>Spermatophyta</taxon>
        <taxon>Magnoliopsida</taxon>
        <taxon>eudicotyledons</taxon>
        <taxon>Gunneridae</taxon>
        <taxon>Pentapetalae</taxon>
        <taxon>rosids</taxon>
        <taxon>malvids</taxon>
        <taxon>Myrtales</taxon>
        <taxon>Lythraceae</taxon>
        <taxon>Trapa</taxon>
    </lineage>
</organism>
<name>A0AAN7H0K0_9MYRT</name>
<protein>
    <recommendedName>
        <fullName evidence="3">GRAM domain-containing protein</fullName>
    </recommendedName>
</protein>
<feature type="compositionally biased region" description="Polar residues" evidence="2">
    <location>
        <begin position="49"/>
        <end position="71"/>
    </location>
</feature>
<dbReference type="AlphaFoldDB" id="A0AAN7H0K0"/>
<dbReference type="Pfam" id="PF02893">
    <property type="entry name" value="GRAM"/>
    <property type="match status" value="1"/>
</dbReference>
<comment type="similarity">
    <text evidence="1">Belongs to the GEM family.</text>
</comment>
<proteinExistence type="inferred from homology"/>
<accession>A0AAN7H0K0</accession>
<dbReference type="Gene3D" id="2.30.29.30">
    <property type="entry name" value="Pleckstrin-homology domain (PH domain)/Phosphotyrosine-binding domain (PTB)"/>
    <property type="match status" value="1"/>
</dbReference>
<dbReference type="InterPro" id="IPR037848">
    <property type="entry name" value="GEM-like"/>
</dbReference>
<feature type="domain" description="GRAM" evidence="3">
    <location>
        <begin position="156"/>
        <end position="234"/>
    </location>
</feature>
<evidence type="ECO:0000313" key="4">
    <source>
        <dbReference type="EMBL" id="KAK4749745.1"/>
    </source>
</evidence>